<dbReference type="PANTHER" id="PTHR31639">
    <property type="entry name" value="F-BOX PROTEIN-LIKE"/>
    <property type="match status" value="1"/>
</dbReference>
<protein>
    <recommendedName>
        <fullName evidence="3">F-box domain-containing protein</fullName>
    </recommendedName>
</protein>
<accession>A0ABR2ZQI3</accession>
<evidence type="ECO:0008006" key="3">
    <source>
        <dbReference type="Google" id="ProtNLM"/>
    </source>
</evidence>
<proteinExistence type="predicted"/>
<dbReference type="InterPro" id="IPR032675">
    <property type="entry name" value="LRR_dom_sf"/>
</dbReference>
<reference evidence="1 2" key="1">
    <citation type="submission" date="2024-05" db="EMBL/GenBank/DDBJ databases">
        <title>A draft genome resource for the thread blight pathogen Marasmius tenuissimus strain MS-2.</title>
        <authorList>
            <person name="Yulfo-Soto G.E."/>
            <person name="Baruah I.K."/>
            <person name="Amoako-Attah I."/>
            <person name="Bukari Y."/>
            <person name="Meinhardt L.W."/>
            <person name="Bailey B.A."/>
            <person name="Cohen S.P."/>
        </authorList>
    </citation>
    <scope>NUCLEOTIDE SEQUENCE [LARGE SCALE GENOMIC DNA]</scope>
    <source>
        <strain evidence="1 2">MS-2</strain>
    </source>
</reference>
<keyword evidence="2" id="KW-1185">Reference proteome</keyword>
<dbReference type="SUPFAM" id="SSF52047">
    <property type="entry name" value="RNI-like"/>
    <property type="match status" value="1"/>
</dbReference>
<evidence type="ECO:0000313" key="2">
    <source>
        <dbReference type="Proteomes" id="UP001437256"/>
    </source>
</evidence>
<dbReference type="Proteomes" id="UP001437256">
    <property type="component" value="Unassembled WGS sequence"/>
</dbReference>
<comment type="caution">
    <text evidence="1">The sequence shown here is derived from an EMBL/GenBank/DDBJ whole genome shotgun (WGS) entry which is preliminary data.</text>
</comment>
<evidence type="ECO:0000313" key="1">
    <source>
        <dbReference type="EMBL" id="KAL0063500.1"/>
    </source>
</evidence>
<sequence>MFWIDIREHPKQTCRVSMSSTSTSVSSLVPIHDLPPEILAQIFVLTIPPKGAALYGSNNTSQAAILSLVSARWPRVAIETPFIWATISITPIKSDFEAYKTALLLHIARPQDIPLSINIHLYTSPREDISPHKPLFTFIAQNAQRIRHFKFACLASDVWEQLMEVIVEPSLSAKQTNNTIVSRVQAFPIENLSFKLTAYDESDTRRIARTLRGVSFPGLHALNIACHNFGSTFTLDWAFPWDQLTSLSFVCHDDADVPHIIHSCPRLKRLIVGLFDTSQYSRSGRRTGWIHRGTEMAPSSLTELTLRIPNDLPAYLAMTHFLLLFSCPSLTSLSLKHEYVGGVGIKEEEWTAQSVRERVDGFHAALIHFLKGRSRCVPALSYLKLENVLVTEDSLRTLLQTLTSLEWLELVVDDGDRRDVFCRISVVDEVLFLYGSPQDSHLSRIQNPLNGKCRIVVKP</sequence>
<gene>
    <name evidence="1" type="ORF">AAF712_009595</name>
</gene>
<name>A0ABR2ZQI3_9AGAR</name>
<dbReference type="Gene3D" id="3.80.10.10">
    <property type="entry name" value="Ribonuclease Inhibitor"/>
    <property type="match status" value="1"/>
</dbReference>
<dbReference type="PANTHER" id="PTHR31639:SF256">
    <property type="entry name" value="OS07G0242900 PROTEIN"/>
    <property type="match status" value="1"/>
</dbReference>
<organism evidence="1 2">
    <name type="scientific">Marasmius tenuissimus</name>
    <dbReference type="NCBI Taxonomy" id="585030"/>
    <lineage>
        <taxon>Eukaryota</taxon>
        <taxon>Fungi</taxon>
        <taxon>Dikarya</taxon>
        <taxon>Basidiomycota</taxon>
        <taxon>Agaricomycotina</taxon>
        <taxon>Agaricomycetes</taxon>
        <taxon>Agaricomycetidae</taxon>
        <taxon>Agaricales</taxon>
        <taxon>Marasmiineae</taxon>
        <taxon>Marasmiaceae</taxon>
        <taxon>Marasmius</taxon>
    </lineage>
</organism>
<dbReference type="EMBL" id="JBBXMP010000080">
    <property type="protein sequence ID" value="KAL0063500.1"/>
    <property type="molecule type" value="Genomic_DNA"/>
</dbReference>